<dbReference type="InterPro" id="IPR036047">
    <property type="entry name" value="F-box-like_dom_sf"/>
</dbReference>
<dbReference type="STRING" id="36087.A0A077Z2Q9"/>
<dbReference type="Pfam" id="PF00646">
    <property type="entry name" value="F-box"/>
    <property type="match status" value="1"/>
</dbReference>
<keyword evidence="3" id="KW-1185">Reference proteome</keyword>
<sequence>MSNDCAWELIHIFFDPINLPTVKGALESNAVAPSVSSPAPCEPRDFTEVFTPELCLNIFRFVDLKSKVRSELVSKNWRRLITESYSMDTWSAWLYVIFREGHASGHDRVTVKISQDGPIFWNQSIVYVYMCSCHVYERHEPQWTSLFKRVGCHVRRLCLVTSPARSAFLTNDFYLFCLDTFPKLEILYLRELNLETVATSTVEKLASSETLRRVIVHKCVSSDTLTDFHRLNDRLMIVHGDLRGLEDLLKSKDAYPDDLEPLFNGLVANAEIELNNEAAVAE</sequence>
<dbReference type="Proteomes" id="UP000030665">
    <property type="component" value="Unassembled WGS sequence"/>
</dbReference>
<proteinExistence type="predicted"/>
<evidence type="ECO:0000313" key="2">
    <source>
        <dbReference type="EMBL" id="CDW54737.1"/>
    </source>
</evidence>
<reference evidence="2" key="1">
    <citation type="submission" date="2014-01" db="EMBL/GenBank/DDBJ databases">
        <authorList>
            <person name="Aslett M."/>
        </authorList>
    </citation>
    <scope>NUCLEOTIDE SEQUENCE</scope>
</reference>
<dbReference type="EMBL" id="HG805913">
    <property type="protein sequence ID" value="CDW54737.1"/>
    <property type="molecule type" value="Genomic_DNA"/>
</dbReference>
<evidence type="ECO:0000313" key="3">
    <source>
        <dbReference type="Proteomes" id="UP000030665"/>
    </source>
</evidence>
<organism evidence="2 3">
    <name type="scientific">Trichuris trichiura</name>
    <name type="common">Whipworm</name>
    <name type="synonym">Trichocephalus trichiurus</name>
    <dbReference type="NCBI Taxonomy" id="36087"/>
    <lineage>
        <taxon>Eukaryota</taxon>
        <taxon>Metazoa</taxon>
        <taxon>Ecdysozoa</taxon>
        <taxon>Nematoda</taxon>
        <taxon>Enoplea</taxon>
        <taxon>Dorylaimia</taxon>
        <taxon>Trichinellida</taxon>
        <taxon>Trichuridae</taxon>
        <taxon>Trichuris</taxon>
    </lineage>
</organism>
<accession>A0A077Z2Q9</accession>
<reference evidence="2" key="2">
    <citation type="submission" date="2014-03" db="EMBL/GenBank/DDBJ databases">
        <title>The whipworm genome and dual-species transcriptomics of an intimate host-pathogen interaction.</title>
        <authorList>
            <person name="Foth B.J."/>
            <person name="Tsai I.J."/>
            <person name="Reid A.J."/>
            <person name="Bancroft A.J."/>
            <person name="Nichol S."/>
            <person name="Tracey A."/>
            <person name="Holroyd N."/>
            <person name="Cotton J.A."/>
            <person name="Stanley E.J."/>
            <person name="Zarowiecki M."/>
            <person name="Liu J.Z."/>
            <person name="Huckvale T."/>
            <person name="Cooper P.J."/>
            <person name="Grencis R.K."/>
            <person name="Berriman M."/>
        </authorList>
    </citation>
    <scope>NUCLEOTIDE SEQUENCE [LARGE SCALE GENOMIC DNA]</scope>
</reference>
<protein>
    <recommendedName>
        <fullName evidence="1">F-box domain-containing protein</fullName>
    </recommendedName>
</protein>
<dbReference type="SUPFAM" id="SSF81383">
    <property type="entry name" value="F-box domain"/>
    <property type="match status" value="1"/>
</dbReference>
<feature type="domain" description="F-box" evidence="1">
    <location>
        <begin position="52"/>
        <end position="84"/>
    </location>
</feature>
<name>A0A077Z2Q9_TRITR</name>
<gene>
    <name evidence="2" type="ORF">TTRE_0000300701</name>
</gene>
<dbReference type="InterPro" id="IPR001810">
    <property type="entry name" value="F-box_dom"/>
</dbReference>
<evidence type="ECO:0000259" key="1">
    <source>
        <dbReference type="Pfam" id="PF00646"/>
    </source>
</evidence>
<dbReference type="Gene3D" id="1.20.1280.50">
    <property type="match status" value="1"/>
</dbReference>
<dbReference type="OrthoDB" id="5824934at2759"/>
<dbReference type="AlphaFoldDB" id="A0A077Z2Q9"/>